<keyword evidence="2" id="KW-1185">Reference proteome</keyword>
<protein>
    <recommendedName>
        <fullName evidence="3">Lipocalin-like domain-containing protein</fullName>
    </recommendedName>
</protein>
<dbReference type="SUPFAM" id="SSF50814">
    <property type="entry name" value="Lipocalins"/>
    <property type="match status" value="1"/>
</dbReference>
<comment type="caution">
    <text evidence="1">The sequence shown here is derived from an EMBL/GenBank/DDBJ whole genome shotgun (WGS) entry which is preliminary data.</text>
</comment>
<sequence>MRKRNDEPLIQGKWVLTAKTLKQISNGVTIRDENTAQFHGAYYIFNGDNTLEEKTLDGNTFTMQYTLVGDSLTFIHIENKQNYGAKE</sequence>
<proteinExistence type="predicted"/>
<dbReference type="Proteomes" id="UP001500582">
    <property type="component" value="Unassembled WGS sequence"/>
</dbReference>
<evidence type="ECO:0000313" key="1">
    <source>
        <dbReference type="EMBL" id="GAA4329099.1"/>
    </source>
</evidence>
<dbReference type="InterPro" id="IPR012674">
    <property type="entry name" value="Calycin"/>
</dbReference>
<evidence type="ECO:0000313" key="2">
    <source>
        <dbReference type="Proteomes" id="UP001500582"/>
    </source>
</evidence>
<reference evidence="2" key="1">
    <citation type="journal article" date="2019" name="Int. J. Syst. Evol. Microbiol.">
        <title>The Global Catalogue of Microorganisms (GCM) 10K type strain sequencing project: providing services to taxonomists for standard genome sequencing and annotation.</title>
        <authorList>
            <consortium name="The Broad Institute Genomics Platform"/>
            <consortium name="The Broad Institute Genome Sequencing Center for Infectious Disease"/>
            <person name="Wu L."/>
            <person name="Ma J."/>
        </authorList>
    </citation>
    <scope>NUCLEOTIDE SEQUENCE [LARGE SCALE GENOMIC DNA]</scope>
    <source>
        <strain evidence="2">JCM 17705</strain>
    </source>
</reference>
<organism evidence="1 2">
    <name type="scientific">Mucilaginibacter gynuensis</name>
    <dbReference type="NCBI Taxonomy" id="1302236"/>
    <lineage>
        <taxon>Bacteria</taxon>
        <taxon>Pseudomonadati</taxon>
        <taxon>Bacteroidota</taxon>
        <taxon>Sphingobacteriia</taxon>
        <taxon>Sphingobacteriales</taxon>
        <taxon>Sphingobacteriaceae</taxon>
        <taxon>Mucilaginibacter</taxon>
    </lineage>
</organism>
<dbReference type="EMBL" id="BAABFT010000009">
    <property type="protein sequence ID" value="GAA4329099.1"/>
    <property type="molecule type" value="Genomic_DNA"/>
</dbReference>
<evidence type="ECO:0008006" key="3">
    <source>
        <dbReference type="Google" id="ProtNLM"/>
    </source>
</evidence>
<gene>
    <name evidence="1" type="ORF">GCM10023149_33530</name>
</gene>
<name>A0ABP8GS53_9SPHI</name>
<accession>A0ABP8GS53</accession>